<dbReference type="InterPro" id="IPR000090">
    <property type="entry name" value="Flg_Motor_Flig"/>
</dbReference>
<feature type="domain" description="Flagellar motor switch protein FliG N-terminal" evidence="14">
    <location>
        <begin position="27"/>
        <end position="128"/>
    </location>
</feature>
<keyword evidence="8" id="KW-0472">Membrane</keyword>
<name>A0A9J6PDV9_9PROT</name>
<protein>
    <recommendedName>
        <fullName evidence="4">Flagellar motor switch protein FliG</fullName>
    </recommendedName>
</protein>
<dbReference type="InterPro" id="IPR028263">
    <property type="entry name" value="FliG_N"/>
</dbReference>
<dbReference type="SUPFAM" id="SSF48029">
    <property type="entry name" value="FliG"/>
    <property type="match status" value="2"/>
</dbReference>
<comment type="function">
    <text evidence="10">FliG is one of three proteins (FliG, FliN, FliM) that forms the rotor-mounted switch complex (C ring), located at the base of the basal body. This complex interacts with the CheY and CheZ chemotaxis proteins, in addition to contacting components of the motor that determine the direction of flagellar rotation.</text>
</comment>
<evidence type="ECO:0000256" key="3">
    <source>
        <dbReference type="ARBA" id="ARBA00010299"/>
    </source>
</evidence>
<dbReference type="AlphaFoldDB" id="A0A9J6PDV9"/>
<keyword evidence="9" id="KW-0975">Bacterial flagellum</keyword>
<dbReference type="GO" id="GO:0009425">
    <property type="term" value="C:bacterial-type flagellum basal body"/>
    <property type="evidence" value="ECO:0007669"/>
    <property type="project" value="UniProtKB-SubCell"/>
</dbReference>
<evidence type="ECO:0000256" key="9">
    <source>
        <dbReference type="ARBA" id="ARBA00023143"/>
    </source>
</evidence>
<dbReference type="EMBL" id="JAMZFT010000002">
    <property type="protein sequence ID" value="MCP1336841.1"/>
    <property type="molecule type" value="Genomic_DNA"/>
</dbReference>
<dbReference type="PANTHER" id="PTHR30534">
    <property type="entry name" value="FLAGELLAR MOTOR SWITCH PROTEIN FLIG"/>
    <property type="match status" value="1"/>
</dbReference>
<evidence type="ECO:0000256" key="2">
    <source>
        <dbReference type="ARBA" id="ARBA00004413"/>
    </source>
</evidence>
<proteinExistence type="inferred from homology"/>
<dbReference type="Pfam" id="PF14842">
    <property type="entry name" value="FliG_N"/>
    <property type="match status" value="1"/>
</dbReference>
<evidence type="ECO:0000256" key="10">
    <source>
        <dbReference type="ARBA" id="ARBA00025598"/>
    </source>
</evidence>
<evidence type="ECO:0000256" key="5">
    <source>
        <dbReference type="ARBA" id="ARBA00022475"/>
    </source>
</evidence>
<keyword evidence="16" id="KW-1185">Reference proteome</keyword>
<accession>A0A9J6PDV9</accession>
<sequence length="364" mass="39053">MSGELAMRGATALAGKQPAQMPPPGGLTREQKAAIVLSALGEEQVRQVMERLEEHEVRTFARAMSALRKVPVETLGRVAAEFAGELGKPGQMQGGTGPARAFLARFMDEAAVGRIMAEVEGGSTRSVWEKLSAAPDDALAAYLARERPQTAAVILSRLDAEKAAAVVARMGPEKARDIVTRMARAPRLDDAVLDAVGEALERDFLAAMEAQGQGASGPAAMIGAMLNNLSMDLSASLLEHLKATDEALAAQVQKMLFTFEDIPVRLEPLGIQAVIRATDTDVLLKALKLARDRQPEVVEALFANMSKRVGEQVREDLDAMGPIRAREAEDAQAEMARTAQRLIRSGEIALKPEVEEGAEEEPMI</sequence>
<organism evidence="15 16">
    <name type="scientific">Futiania mangrovi</name>
    <dbReference type="NCBI Taxonomy" id="2959716"/>
    <lineage>
        <taxon>Bacteria</taxon>
        <taxon>Pseudomonadati</taxon>
        <taxon>Pseudomonadota</taxon>
        <taxon>Alphaproteobacteria</taxon>
        <taxon>Futianiales</taxon>
        <taxon>Futianiaceae</taxon>
        <taxon>Futiania</taxon>
    </lineage>
</organism>
<keyword evidence="6" id="KW-0145">Chemotaxis</keyword>
<gene>
    <name evidence="15" type="ORF">NJQ99_10510</name>
</gene>
<dbReference type="GO" id="GO:0006935">
    <property type="term" value="P:chemotaxis"/>
    <property type="evidence" value="ECO:0007669"/>
    <property type="project" value="UniProtKB-KW"/>
</dbReference>
<evidence type="ECO:0000256" key="1">
    <source>
        <dbReference type="ARBA" id="ARBA00004117"/>
    </source>
</evidence>
<dbReference type="GO" id="GO:0003774">
    <property type="term" value="F:cytoskeletal motor activity"/>
    <property type="evidence" value="ECO:0007669"/>
    <property type="project" value="InterPro"/>
</dbReference>
<evidence type="ECO:0000259" key="12">
    <source>
        <dbReference type="Pfam" id="PF01706"/>
    </source>
</evidence>
<comment type="similarity">
    <text evidence="3">Belongs to the FliG family.</text>
</comment>
<comment type="subcellular location">
    <subcellularLocation>
        <location evidence="1">Bacterial flagellum basal body</location>
    </subcellularLocation>
    <subcellularLocation>
        <location evidence="2">Cell membrane</location>
        <topology evidence="2">Peripheral membrane protein</topology>
        <orientation evidence="2">Cytoplasmic side</orientation>
    </subcellularLocation>
</comment>
<evidence type="ECO:0000256" key="4">
    <source>
        <dbReference type="ARBA" id="ARBA00021870"/>
    </source>
</evidence>
<evidence type="ECO:0000313" key="16">
    <source>
        <dbReference type="Proteomes" id="UP001055804"/>
    </source>
</evidence>
<keyword evidence="5" id="KW-1003">Cell membrane</keyword>
<comment type="caution">
    <text evidence="15">The sequence shown here is derived from an EMBL/GenBank/DDBJ whole genome shotgun (WGS) entry which is preliminary data.</text>
</comment>
<dbReference type="PANTHER" id="PTHR30534:SF0">
    <property type="entry name" value="FLAGELLAR MOTOR SWITCH PROTEIN FLIG"/>
    <property type="match status" value="1"/>
</dbReference>
<feature type="domain" description="Flagellar motor switch protein FliG C-terminal" evidence="12">
    <location>
        <begin position="239"/>
        <end position="350"/>
    </location>
</feature>
<feature type="domain" description="Flagellar motor switch protein FliG middle" evidence="13">
    <location>
        <begin position="138"/>
        <end position="208"/>
    </location>
</feature>
<dbReference type="Pfam" id="PF01706">
    <property type="entry name" value="FliG_C"/>
    <property type="match status" value="1"/>
</dbReference>
<dbReference type="GO" id="GO:0005886">
    <property type="term" value="C:plasma membrane"/>
    <property type="evidence" value="ECO:0007669"/>
    <property type="project" value="UniProtKB-SubCell"/>
</dbReference>
<dbReference type="GO" id="GO:0071973">
    <property type="term" value="P:bacterial-type flagellum-dependent cell motility"/>
    <property type="evidence" value="ECO:0007669"/>
    <property type="project" value="InterPro"/>
</dbReference>
<evidence type="ECO:0000256" key="11">
    <source>
        <dbReference type="SAM" id="MobiDB-lite"/>
    </source>
</evidence>
<evidence type="ECO:0000313" key="15">
    <source>
        <dbReference type="EMBL" id="MCP1336841.1"/>
    </source>
</evidence>
<evidence type="ECO:0000256" key="6">
    <source>
        <dbReference type="ARBA" id="ARBA00022500"/>
    </source>
</evidence>
<evidence type="ECO:0000256" key="7">
    <source>
        <dbReference type="ARBA" id="ARBA00022779"/>
    </source>
</evidence>
<dbReference type="RefSeq" id="WP_269332784.1">
    <property type="nucleotide sequence ID" value="NZ_JAMZFT010000002.1"/>
</dbReference>
<dbReference type="Pfam" id="PF14841">
    <property type="entry name" value="FliG_M"/>
    <property type="match status" value="1"/>
</dbReference>
<dbReference type="Gene3D" id="1.10.220.30">
    <property type="match status" value="3"/>
</dbReference>
<dbReference type="InterPro" id="IPR023087">
    <property type="entry name" value="Flg_Motor_Flig_C"/>
</dbReference>
<keyword evidence="7" id="KW-0283">Flagellar rotation</keyword>
<dbReference type="InterPro" id="IPR032779">
    <property type="entry name" value="FliG_M"/>
</dbReference>
<reference evidence="15" key="1">
    <citation type="submission" date="2022-06" db="EMBL/GenBank/DDBJ databases">
        <title>Isolation and Genomics of Futiania mangrovii gen. nov., sp. nov., a Rare and Metabolically-versatile member in the Class Alphaproteobacteria.</title>
        <authorList>
            <person name="Liu L."/>
            <person name="Huang W.-C."/>
            <person name="Pan J."/>
            <person name="Li J."/>
            <person name="Huang Y."/>
            <person name="Du H."/>
            <person name="Liu Y."/>
            <person name="Li M."/>
        </authorList>
    </citation>
    <scope>NUCLEOTIDE SEQUENCE</scope>
    <source>
        <strain evidence="15">FT118</strain>
    </source>
</reference>
<dbReference type="Proteomes" id="UP001055804">
    <property type="component" value="Unassembled WGS sequence"/>
</dbReference>
<evidence type="ECO:0000259" key="13">
    <source>
        <dbReference type="Pfam" id="PF14841"/>
    </source>
</evidence>
<evidence type="ECO:0000259" key="14">
    <source>
        <dbReference type="Pfam" id="PF14842"/>
    </source>
</evidence>
<dbReference type="InterPro" id="IPR011002">
    <property type="entry name" value="FliG_a-hlx"/>
</dbReference>
<dbReference type="PRINTS" id="PR00954">
    <property type="entry name" value="FLGMOTORFLIG"/>
</dbReference>
<evidence type="ECO:0000256" key="8">
    <source>
        <dbReference type="ARBA" id="ARBA00023136"/>
    </source>
</evidence>
<feature type="region of interest" description="Disordered" evidence="11">
    <location>
        <begin position="1"/>
        <end position="27"/>
    </location>
</feature>